<dbReference type="EMBL" id="JABDTM020012104">
    <property type="protein sequence ID" value="KAH0820351.1"/>
    <property type="molecule type" value="Genomic_DNA"/>
</dbReference>
<evidence type="ECO:0000313" key="1">
    <source>
        <dbReference type="EMBL" id="KAH0820351.1"/>
    </source>
</evidence>
<name>A0A8J6HRI3_TENMO</name>
<protein>
    <submittedName>
        <fullName evidence="1">Uncharacterized protein</fullName>
    </submittedName>
</protein>
<gene>
    <name evidence="1" type="ORF">GEV33_002440</name>
</gene>
<organism evidence="1 2">
    <name type="scientific">Tenebrio molitor</name>
    <name type="common">Yellow mealworm beetle</name>
    <dbReference type="NCBI Taxonomy" id="7067"/>
    <lineage>
        <taxon>Eukaryota</taxon>
        <taxon>Metazoa</taxon>
        <taxon>Ecdysozoa</taxon>
        <taxon>Arthropoda</taxon>
        <taxon>Hexapoda</taxon>
        <taxon>Insecta</taxon>
        <taxon>Pterygota</taxon>
        <taxon>Neoptera</taxon>
        <taxon>Endopterygota</taxon>
        <taxon>Coleoptera</taxon>
        <taxon>Polyphaga</taxon>
        <taxon>Cucujiformia</taxon>
        <taxon>Tenebrionidae</taxon>
        <taxon>Tenebrio</taxon>
    </lineage>
</organism>
<proteinExistence type="predicted"/>
<accession>A0A8J6HRI3</accession>
<evidence type="ECO:0000313" key="2">
    <source>
        <dbReference type="Proteomes" id="UP000719412"/>
    </source>
</evidence>
<dbReference type="Proteomes" id="UP000719412">
    <property type="component" value="Unassembled WGS sequence"/>
</dbReference>
<dbReference type="AlphaFoldDB" id="A0A8J6HRI3"/>
<reference evidence="1" key="1">
    <citation type="journal article" date="2020" name="J Insects Food Feed">
        <title>The yellow mealworm (Tenebrio molitor) genome: a resource for the emerging insects as food and feed industry.</title>
        <authorList>
            <person name="Eriksson T."/>
            <person name="Andere A."/>
            <person name="Kelstrup H."/>
            <person name="Emery V."/>
            <person name="Picard C."/>
        </authorList>
    </citation>
    <scope>NUCLEOTIDE SEQUENCE</scope>
    <source>
        <strain evidence="1">Stoneville</strain>
        <tissue evidence="1">Whole head</tissue>
    </source>
</reference>
<sequence length="205" mass="22567">MKSKKLLLVLNAKMYQTNLLDPVDKGFTLNLKIYAGKEADAGQSVPTKVVMDLSNKLLIAGRTFGVHSPPAASTEEGRPCQLPGDRADLITLQSATYDLLHLVVTTGRLYRRAQSTAVPCHEPKMPHPDIRYSGIIPWYLLEVLRIELPTHLVTVSLLPAITSLIHYTTSGPRLFTCRHSRTRTLDSPSVSAAKPILSLSRLSDS</sequence>
<comment type="caution">
    <text evidence="1">The sequence shown here is derived from an EMBL/GenBank/DDBJ whole genome shotgun (WGS) entry which is preliminary data.</text>
</comment>
<keyword evidence="2" id="KW-1185">Reference proteome</keyword>
<reference evidence="1" key="2">
    <citation type="submission" date="2021-08" db="EMBL/GenBank/DDBJ databases">
        <authorList>
            <person name="Eriksson T."/>
        </authorList>
    </citation>
    <scope>NUCLEOTIDE SEQUENCE</scope>
    <source>
        <strain evidence="1">Stoneville</strain>
        <tissue evidence="1">Whole head</tissue>
    </source>
</reference>